<dbReference type="PROSITE" id="PS50249">
    <property type="entry name" value="MPN"/>
    <property type="match status" value="1"/>
</dbReference>
<dbReference type="GO" id="GO:0070536">
    <property type="term" value="P:protein K63-linked deubiquitination"/>
    <property type="evidence" value="ECO:0007669"/>
    <property type="project" value="InterPro"/>
</dbReference>
<dbReference type="Gene3D" id="3.40.140.10">
    <property type="entry name" value="Cytidine Deaminase, domain 2"/>
    <property type="match status" value="1"/>
</dbReference>
<dbReference type="EMBL" id="GIIL01005288">
    <property type="protein sequence ID" value="NOV49014.1"/>
    <property type="molecule type" value="Transcribed_RNA"/>
</dbReference>
<dbReference type="InterPro" id="IPR015063">
    <property type="entry name" value="USP8_dimer"/>
</dbReference>
<feature type="region of interest" description="Disordered" evidence="9">
    <location>
        <begin position="189"/>
        <end position="225"/>
    </location>
</feature>
<dbReference type="InterPro" id="IPR037518">
    <property type="entry name" value="MPN"/>
</dbReference>
<comment type="cofactor">
    <cofactor evidence="1">
        <name>Zn(2+)</name>
        <dbReference type="ChEBI" id="CHEBI:29105"/>
    </cofactor>
</comment>
<dbReference type="Gene3D" id="1.20.58.80">
    <property type="entry name" value="Phosphotransferase system, lactose/cellobiose-type IIA subunit"/>
    <property type="match status" value="1"/>
</dbReference>
<reference evidence="11" key="1">
    <citation type="submission" date="2020-03" db="EMBL/GenBank/DDBJ databases">
        <title>Transcriptomic Profiling of the Digestive Tract of the Rat Flea, Xenopsylla cheopis, Following Blood Feeding and Infection with Yersinia pestis.</title>
        <authorList>
            <person name="Bland D.M."/>
            <person name="Martens C.A."/>
            <person name="Virtaneva K."/>
            <person name="Kanakabandi K."/>
            <person name="Long D."/>
            <person name="Rosenke R."/>
            <person name="Saturday G.A."/>
            <person name="Hoyt F.H."/>
            <person name="Bruno D.P."/>
            <person name="Ribeiro J.M.C."/>
            <person name="Hinnebusch J."/>
        </authorList>
    </citation>
    <scope>NUCLEOTIDE SEQUENCE</scope>
</reference>
<dbReference type="FunFam" id="3.40.140.10:FF:000010">
    <property type="entry name" value="AMSH-like protease isoform X1"/>
    <property type="match status" value="1"/>
</dbReference>
<evidence type="ECO:0000256" key="3">
    <source>
        <dbReference type="ARBA" id="ARBA00022670"/>
    </source>
</evidence>
<dbReference type="Pfam" id="PF08969">
    <property type="entry name" value="USP8_dimer"/>
    <property type="match status" value="1"/>
</dbReference>
<dbReference type="GO" id="GO:0006508">
    <property type="term" value="P:proteolysis"/>
    <property type="evidence" value="ECO:0007669"/>
    <property type="project" value="UniProtKB-KW"/>
</dbReference>
<name>A0A6M2DT24_XENCH</name>
<protein>
    <submittedName>
        <fullName evidence="11">Putative smad6</fullName>
    </submittedName>
</protein>
<dbReference type="SUPFAM" id="SSF140856">
    <property type="entry name" value="USP8 N-terminal domain-like"/>
    <property type="match status" value="1"/>
</dbReference>
<evidence type="ECO:0000256" key="8">
    <source>
        <dbReference type="ARBA" id="ARBA00023049"/>
    </source>
</evidence>
<dbReference type="SMART" id="SM00232">
    <property type="entry name" value="JAB_MPN"/>
    <property type="match status" value="1"/>
</dbReference>
<accession>A0A6M2DT24</accession>
<keyword evidence="5" id="KW-0833">Ubl conjugation pathway</keyword>
<keyword evidence="7" id="KW-0862">Zinc</keyword>
<dbReference type="InterPro" id="IPR044098">
    <property type="entry name" value="STAMBP/STALP-like_MPN"/>
</dbReference>
<proteinExistence type="inferred from homology"/>
<evidence type="ECO:0000256" key="1">
    <source>
        <dbReference type="ARBA" id="ARBA00001947"/>
    </source>
</evidence>
<dbReference type="GO" id="GO:0061578">
    <property type="term" value="F:K63-linked deubiquitinase activity"/>
    <property type="evidence" value="ECO:0007669"/>
    <property type="project" value="InterPro"/>
</dbReference>
<organism evidence="11">
    <name type="scientific">Xenopsylla cheopis</name>
    <name type="common">Oriental rat flea</name>
    <name type="synonym">Pulex cheopis</name>
    <dbReference type="NCBI Taxonomy" id="163159"/>
    <lineage>
        <taxon>Eukaryota</taxon>
        <taxon>Metazoa</taxon>
        <taxon>Ecdysozoa</taxon>
        <taxon>Arthropoda</taxon>
        <taxon>Hexapoda</taxon>
        <taxon>Insecta</taxon>
        <taxon>Pterygota</taxon>
        <taxon>Neoptera</taxon>
        <taxon>Endopterygota</taxon>
        <taxon>Siphonaptera</taxon>
        <taxon>Pulicidae</taxon>
        <taxon>Xenopsyllinae</taxon>
        <taxon>Xenopsylla</taxon>
    </lineage>
</organism>
<dbReference type="PANTHER" id="PTHR12947">
    <property type="entry name" value="AMSH-LIKE PROTEASE"/>
    <property type="match status" value="1"/>
</dbReference>
<evidence type="ECO:0000256" key="4">
    <source>
        <dbReference type="ARBA" id="ARBA00022723"/>
    </source>
</evidence>
<evidence type="ECO:0000256" key="9">
    <source>
        <dbReference type="SAM" id="MobiDB-lite"/>
    </source>
</evidence>
<sequence length="406" mass="45763">MSQSQELPPKYNAASDLAFADPTARVKQLANYGNTVDIDPNVPIRRYYRSGLEMVRMGNVYEQEGSFENAYILYMKFMTLFIEKIRKHPEYSTVNTDSKTTIQEKLHKVMPKAEKLKKILLDHYTKEHNKYLEEQAKLQALKKKEDNNDSVVKNKLKSFDASQDTYNINSVVGPDKLIGLDSIVYPDDFPNDQKRPNLPDGLVLQDPVKPKPPGPSIDRSVKPTDTGGLLGGSLRSVLVPSGLMDKFLALARSNTDKNIETCGILAGQLSRNKFAISHVILPKQCGTSDSCTTMNEEEIFDFQDQHGLITLGWIHTHPSQTAFLSSVDLHTHCSYQTMMPEAVAIVCAPKYQETGCFCLTPQYGLEFIQKCRQQGFHPHPNEPPLFMTAPHVQFDKQAPVQIMDLR</sequence>
<evidence type="ECO:0000256" key="2">
    <source>
        <dbReference type="ARBA" id="ARBA00010981"/>
    </source>
</evidence>
<comment type="similarity">
    <text evidence="2">Belongs to the peptidase M67C family.</text>
</comment>
<dbReference type="GO" id="GO:0046872">
    <property type="term" value="F:metal ion binding"/>
    <property type="evidence" value="ECO:0007669"/>
    <property type="project" value="UniProtKB-KW"/>
</dbReference>
<dbReference type="GO" id="GO:0005768">
    <property type="term" value="C:endosome"/>
    <property type="evidence" value="ECO:0007669"/>
    <property type="project" value="TreeGrafter"/>
</dbReference>
<dbReference type="AlphaFoldDB" id="A0A6M2DT24"/>
<keyword evidence="8" id="KW-0482">Metalloprotease</keyword>
<keyword evidence="3" id="KW-0645">Protease</keyword>
<evidence type="ECO:0000313" key="11">
    <source>
        <dbReference type="EMBL" id="NOV49014.1"/>
    </source>
</evidence>
<dbReference type="InterPro" id="IPR000555">
    <property type="entry name" value="JAMM/MPN+_dom"/>
</dbReference>
<dbReference type="GO" id="GO:0140492">
    <property type="term" value="F:metal-dependent deubiquitinase activity"/>
    <property type="evidence" value="ECO:0007669"/>
    <property type="project" value="InterPro"/>
</dbReference>
<evidence type="ECO:0000256" key="5">
    <source>
        <dbReference type="ARBA" id="ARBA00022786"/>
    </source>
</evidence>
<dbReference type="GO" id="GO:0016020">
    <property type="term" value="C:membrane"/>
    <property type="evidence" value="ECO:0007669"/>
    <property type="project" value="TreeGrafter"/>
</dbReference>
<dbReference type="PANTHER" id="PTHR12947:SF13">
    <property type="entry name" value="FI19924P1"/>
    <property type="match status" value="1"/>
</dbReference>
<dbReference type="CDD" id="cd08066">
    <property type="entry name" value="MPN_AMSH_like"/>
    <property type="match status" value="1"/>
</dbReference>
<evidence type="ECO:0000256" key="7">
    <source>
        <dbReference type="ARBA" id="ARBA00022833"/>
    </source>
</evidence>
<dbReference type="Pfam" id="PF01398">
    <property type="entry name" value="JAB"/>
    <property type="match status" value="1"/>
</dbReference>
<evidence type="ECO:0000259" key="10">
    <source>
        <dbReference type="PROSITE" id="PS50249"/>
    </source>
</evidence>
<keyword evidence="6" id="KW-0378">Hydrolase</keyword>
<dbReference type="SUPFAM" id="SSF102712">
    <property type="entry name" value="JAB1/MPN domain"/>
    <property type="match status" value="1"/>
</dbReference>
<evidence type="ECO:0000256" key="6">
    <source>
        <dbReference type="ARBA" id="ARBA00022801"/>
    </source>
</evidence>
<keyword evidence="4" id="KW-0479">Metal-binding</keyword>
<feature type="domain" description="MPN" evidence="10">
    <location>
        <begin position="237"/>
        <end position="366"/>
    </location>
</feature>